<feature type="transmembrane region" description="Helical" evidence="12">
    <location>
        <begin position="365"/>
        <end position="387"/>
    </location>
</feature>
<dbReference type="Gene3D" id="3.40.50.300">
    <property type="entry name" value="P-loop containing nucleotide triphosphate hydrolases"/>
    <property type="match status" value="2"/>
</dbReference>
<keyword evidence="9 12" id="KW-0472">Membrane</keyword>
<reference evidence="15" key="1">
    <citation type="journal article" date="2020" name="Stud. Mycol.">
        <title>101 Dothideomycetes genomes: a test case for predicting lifestyles and emergence of pathogens.</title>
        <authorList>
            <person name="Haridas S."/>
            <person name="Albert R."/>
            <person name="Binder M."/>
            <person name="Bloem J."/>
            <person name="Labutti K."/>
            <person name="Salamov A."/>
            <person name="Andreopoulos B."/>
            <person name="Baker S."/>
            <person name="Barry K."/>
            <person name="Bills G."/>
            <person name="Bluhm B."/>
            <person name="Cannon C."/>
            <person name="Castanera R."/>
            <person name="Culley D."/>
            <person name="Daum C."/>
            <person name="Ezra D."/>
            <person name="Gonzalez J."/>
            <person name="Henrissat B."/>
            <person name="Kuo A."/>
            <person name="Liang C."/>
            <person name="Lipzen A."/>
            <person name="Lutzoni F."/>
            <person name="Magnuson J."/>
            <person name="Mondo S."/>
            <person name="Nolan M."/>
            <person name="Ohm R."/>
            <person name="Pangilinan J."/>
            <person name="Park H.-J."/>
            <person name="Ramirez L."/>
            <person name="Alfaro M."/>
            <person name="Sun H."/>
            <person name="Tritt A."/>
            <person name="Yoshinaga Y."/>
            <person name="Zwiers L.-H."/>
            <person name="Turgeon B."/>
            <person name="Goodwin S."/>
            <person name="Spatafora J."/>
            <person name="Crous P."/>
            <person name="Grigoriev I."/>
        </authorList>
    </citation>
    <scope>NUCLEOTIDE SEQUENCE</scope>
    <source>
        <strain evidence="15">CBS 125425</strain>
    </source>
</reference>
<comment type="similarity">
    <text evidence="2">Belongs to the ABC transporter superfamily. ABCC family. Conjugate transporter (TC 3.A.1.208) subfamily.</text>
</comment>
<keyword evidence="16" id="KW-1185">Reference proteome</keyword>
<dbReference type="Pfam" id="PF24357">
    <property type="entry name" value="TMD0_ABC"/>
    <property type="match status" value="1"/>
</dbReference>
<comment type="caution">
    <text evidence="15">The sequence shown here is derived from an EMBL/GenBank/DDBJ whole genome shotgun (WGS) entry which is preliminary data.</text>
</comment>
<dbReference type="PROSITE" id="PS50929">
    <property type="entry name" value="ABC_TM1F"/>
    <property type="match status" value="2"/>
</dbReference>
<dbReference type="FunFam" id="3.40.50.300:FF:000838">
    <property type="entry name" value="ABC multidrug transporter (Eurofung)"/>
    <property type="match status" value="1"/>
</dbReference>
<dbReference type="SUPFAM" id="SSF90123">
    <property type="entry name" value="ABC transporter transmembrane region"/>
    <property type="match status" value="2"/>
</dbReference>
<feature type="compositionally biased region" description="Basic and acidic residues" evidence="11">
    <location>
        <begin position="820"/>
        <end position="829"/>
    </location>
</feature>
<dbReference type="InterPro" id="IPR044726">
    <property type="entry name" value="ABCC_6TM_D2"/>
</dbReference>
<dbReference type="GO" id="GO:0140359">
    <property type="term" value="F:ABC-type transporter activity"/>
    <property type="evidence" value="ECO:0007669"/>
    <property type="project" value="InterPro"/>
</dbReference>
<evidence type="ECO:0000256" key="8">
    <source>
        <dbReference type="ARBA" id="ARBA00022989"/>
    </source>
</evidence>
<dbReference type="InterPro" id="IPR003593">
    <property type="entry name" value="AAA+_ATPase"/>
</dbReference>
<keyword evidence="5 12" id="KW-0812">Transmembrane</keyword>
<protein>
    <submittedName>
        <fullName evidence="15">Multidrug resistance protein</fullName>
    </submittedName>
</protein>
<feature type="transmembrane region" description="Helical" evidence="12">
    <location>
        <begin position="919"/>
        <end position="941"/>
    </location>
</feature>
<evidence type="ECO:0000256" key="4">
    <source>
        <dbReference type="ARBA" id="ARBA00022475"/>
    </source>
</evidence>
<dbReference type="InterPro" id="IPR027417">
    <property type="entry name" value="P-loop_NTPase"/>
</dbReference>
<feature type="domain" description="ABC transmembrane type-1" evidence="14">
    <location>
        <begin position="239"/>
        <end position="513"/>
    </location>
</feature>
<keyword evidence="3" id="KW-0813">Transport</keyword>
<keyword evidence="8 12" id="KW-1133">Transmembrane helix</keyword>
<feature type="transmembrane region" description="Helical" evidence="12">
    <location>
        <begin position="487"/>
        <end position="509"/>
    </location>
</feature>
<evidence type="ECO:0000256" key="9">
    <source>
        <dbReference type="ARBA" id="ARBA00023136"/>
    </source>
</evidence>
<feature type="domain" description="ABC transporter" evidence="13">
    <location>
        <begin position="1197"/>
        <end position="1429"/>
    </location>
</feature>
<feature type="transmembrane region" description="Helical" evidence="12">
    <location>
        <begin position="32"/>
        <end position="52"/>
    </location>
</feature>
<dbReference type="CDD" id="cd03244">
    <property type="entry name" value="ABCC_MRP_domain2"/>
    <property type="match status" value="1"/>
</dbReference>
<evidence type="ECO:0000256" key="6">
    <source>
        <dbReference type="ARBA" id="ARBA00022741"/>
    </source>
</evidence>
<dbReference type="FunFam" id="1.20.1560.10:FF:000055">
    <property type="entry name" value="ABC multidrug transporter (Eurofung)"/>
    <property type="match status" value="1"/>
</dbReference>
<dbReference type="CDD" id="cd18580">
    <property type="entry name" value="ABC_6TM_ABCC_D2"/>
    <property type="match status" value="1"/>
</dbReference>
<feature type="transmembrane region" description="Helical" evidence="12">
    <location>
        <begin position="95"/>
        <end position="114"/>
    </location>
</feature>
<feature type="transmembrane region" description="Helical" evidence="12">
    <location>
        <begin position="445"/>
        <end position="475"/>
    </location>
</feature>
<dbReference type="InterPro" id="IPR017871">
    <property type="entry name" value="ABC_transporter-like_CS"/>
</dbReference>
<feature type="transmembrane region" description="Helical" evidence="12">
    <location>
        <begin position="880"/>
        <end position="899"/>
    </location>
</feature>
<dbReference type="PANTHER" id="PTHR24223">
    <property type="entry name" value="ATP-BINDING CASSETTE SUB-FAMILY C"/>
    <property type="match status" value="1"/>
</dbReference>
<dbReference type="InterPro" id="IPR003439">
    <property type="entry name" value="ABC_transporter-like_ATP-bd"/>
</dbReference>
<dbReference type="SUPFAM" id="SSF52540">
    <property type="entry name" value="P-loop containing nucleoside triphosphate hydrolases"/>
    <property type="match status" value="2"/>
</dbReference>
<dbReference type="PROSITE" id="PS50893">
    <property type="entry name" value="ABC_TRANSPORTER_2"/>
    <property type="match status" value="2"/>
</dbReference>
<dbReference type="FunFam" id="3.40.50.300:FF:001854">
    <property type="entry name" value="ABC multidrug transporter (Eurofung)"/>
    <property type="match status" value="1"/>
</dbReference>
<evidence type="ECO:0000256" key="10">
    <source>
        <dbReference type="ARBA" id="ARBA00023180"/>
    </source>
</evidence>
<dbReference type="GO" id="GO:0016887">
    <property type="term" value="F:ATP hydrolysis activity"/>
    <property type="evidence" value="ECO:0007669"/>
    <property type="project" value="InterPro"/>
</dbReference>
<organism evidence="15 16">
    <name type="scientific">Polyplosphaeria fusca</name>
    <dbReference type="NCBI Taxonomy" id="682080"/>
    <lineage>
        <taxon>Eukaryota</taxon>
        <taxon>Fungi</taxon>
        <taxon>Dikarya</taxon>
        <taxon>Ascomycota</taxon>
        <taxon>Pezizomycotina</taxon>
        <taxon>Dothideomycetes</taxon>
        <taxon>Pleosporomycetidae</taxon>
        <taxon>Pleosporales</taxon>
        <taxon>Tetraplosphaeriaceae</taxon>
        <taxon>Polyplosphaeria</taxon>
    </lineage>
</organism>
<evidence type="ECO:0000256" key="7">
    <source>
        <dbReference type="ARBA" id="ARBA00022840"/>
    </source>
</evidence>
<dbReference type="InterPro" id="IPR011527">
    <property type="entry name" value="ABC1_TM_dom"/>
</dbReference>
<feature type="domain" description="ABC transmembrane type-1" evidence="14">
    <location>
        <begin position="880"/>
        <end position="1160"/>
    </location>
</feature>
<dbReference type="Pfam" id="PF00005">
    <property type="entry name" value="ABC_tran"/>
    <property type="match status" value="2"/>
</dbReference>
<proteinExistence type="inferred from homology"/>
<evidence type="ECO:0000313" key="15">
    <source>
        <dbReference type="EMBL" id="KAF2734747.1"/>
    </source>
</evidence>
<dbReference type="Proteomes" id="UP000799444">
    <property type="component" value="Unassembled WGS sequence"/>
</dbReference>
<dbReference type="InterPro" id="IPR056227">
    <property type="entry name" value="TMD0_ABC"/>
</dbReference>
<dbReference type="OrthoDB" id="6500128at2759"/>
<feature type="transmembrane region" description="Helical" evidence="12">
    <location>
        <begin position="1053"/>
        <end position="1073"/>
    </location>
</feature>
<evidence type="ECO:0000313" key="16">
    <source>
        <dbReference type="Proteomes" id="UP000799444"/>
    </source>
</evidence>
<dbReference type="InterPro" id="IPR050173">
    <property type="entry name" value="ABC_transporter_C-like"/>
</dbReference>
<accession>A0A9P4QW20</accession>
<dbReference type="EMBL" id="ML996144">
    <property type="protein sequence ID" value="KAF2734747.1"/>
    <property type="molecule type" value="Genomic_DNA"/>
</dbReference>
<evidence type="ECO:0000256" key="11">
    <source>
        <dbReference type="SAM" id="MobiDB-lite"/>
    </source>
</evidence>
<evidence type="ECO:0000259" key="13">
    <source>
        <dbReference type="PROSITE" id="PS50893"/>
    </source>
</evidence>
<feature type="domain" description="ABC transporter" evidence="13">
    <location>
        <begin position="587"/>
        <end position="815"/>
    </location>
</feature>
<feature type="transmembrane region" description="Helical" evidence="12">
    <location>
        <begin position="64"/>
        <end position="83"/>
    </location>
</feature>
<evidence type="ECO:0000256" key="2">
    <source>
        <dbReference type="ARBA" id="ARBA00009726"/>
    </source>
</evidence>
<dbReference type="SMART" id="SM00382">
    <property type="entry name" value="AAA"/>
    <property type="match status" value="2"/>
</dbReference>
<feature type="transmembrane region" description="Helical" evidence="12">
    <location>
        <begin position="231"/>
        <end position="252"/>
    </location>
</feature>
<dbReference type="CDD" id="cd18579">
    <property type="entry name" value="ABC_6TM_ABCC_D1"/>
    <property type="match status" value="1"/>
</dbReference>
<dbReference type="GO" id="GO:0005886">
    <property type="term" value="C:plasma membrane"/>
    <property type="evidence" value="ECO:0007669"/>
    <property type="project" value="UniProtKB-SubCell"/>
</dbReference>
<dbReference type="GO" id="GO:0005524">
    <property type="term" value="F:ATP binding"/>
    <property type="evidence" value="ECO:0007669"/>
    <property type="project" value="UniProtKB-KW"/>
</dbReference>
<evidence type="ECO:0000256" key="1">
    <source>
        <dbReference type="ARBA" id="ARBA00004651"/>
    </source>
</evidence>
<comment type="subcellular location">
    <subcellularLocation>
        <location evidence="1">Cell membrane</location>
        <topology evidence="1">Multi-pass membrane protein</topology>
    </subcellularLocation>
</comment>
<evidence type="ECO:0000256" key="12">
    <source>
        <dbReference type="SAM" id="Phobius"/>
    </source>
</evidence>
<name>A0A9P4QW20_9PLEO</name>
<feature type="transmembrane region" description="Helical" evidence="12">
    <location>
        <begin position="1015"/>
        <end position="1033"/>
    </location>
</feature>
<evidence type="ECO:0000259" key="14">
    <source>
        <dbReference type="PROSITE" id="PS50929"/>
    </source>
</evidence>
<gene>
    <name evidence="15" type="ORF">EJ04DRAFT_512312</name>
</gene>
<feature type="transmembrane region" description="Helical" evidence="12">
    <location>
        <begin position="273"/>
        <end position="291"/>
    </location>
</feature>
<evidence type="ECO:0000256" key="3">
    <source>
        <dbReference type="ARBA" id="ARBA00022448"/>
    </source>
</evidence>
<keyword evidence="6" id="KW-0547">Nucleotide-binding</keyword>
<feature type="region of interest" description="Disordered" evidence="11">
    <location>
        <begin position="820"/>
        <end position="856"/>
    </location>
</feature>
<dbReference type="FunFam" id="1.20.1560.10:FF:000066">
    <property type="entry name" value="ABC multidrug transporter (Eurofung)"/>
    <property type="match status" value="1"/>
</dbReference>
<keyword evidence="7" id="KW-0067">ATP-binding</keyword>
<keyword evidence="10" id="KW-0325">Glycoprotein</keyword>
<dbReference type="InterPro" id="IPR044746">
    <property type="entry name" value="ABCC_6TM_D1"/>
</dbReference>
<dbReference type="CDD" id="cd03250">
    <property type="entry name" value="ABCC_MRP_domain1"/>
    <property type="match status" value="1"/>
</dbReference>
<feature type="transmembrane region" description="Helical" evidence="12">
    <location>
        <begin position="1093"/>
        <end position="1121"/>
    </location>
</feature>
<dbReference type="PANTHER" id="PTHR24223:SF399">
    <property type="entry name" value="ABC TRANSPORTER ATNG"/>
    <property type="match status" value="1"/>
</dbReference>
<keyword evidence="4" id="KW-1003">Cell membrane</keyword>
<dbReference type="PROSITE" id="PS00211">
    <property type="entry name" value="ABC_TRANSPORTER_1"/>
    <property type="match status" value="1"/>
</dbReference>
<dbReference type="InterPro" id="IPR036640">
    <property type="entry name" value="ABC1_TM_sf"/>
</dbReference>
<dbReference type="Pfam" id="PF00664">
    <property type="entry name" value="ABC_membrane"/>
    <property type="match status" value="1"/>
</dbReference>
<evidence type="ECO:0000256" key="5">
    <source>
        <dbReference type="ARBA" id="ARBA00022692"/>
    </source>
</evidence>
<dbReference type="Gene3D" id="1.20.1560.10">
    <property type="entry name" value="ABC transporter type 1, transmembrane domain"/>
    <property type="match status" value="2"/>
</dbReference>
<sequence length="1432" mass="159077">MPSVLFLLLAPIRVNTLRKRRVRVAGNAFRALKLITIAAFAVLQFSTVILWATGGAYRIRTPATVASSLAFVASLAVFGLSYLEHSRSLRPSALLNLYLFFSVLFDAVVLRTLWIADLSTTMRDVFTASFALKGVIFFLEAKEKRRYLKTNQSCGPEETSGLYNQTFVWWLNKIIRSGYRHVLKPTDLYPVDESMKSEVLNAKFWTEWQKAAKTANPSLTRVVVRLLRWPLIIPFFPRLALLGFTFCQPLMIRRLLEFLQKRSESSNTGHGLIGAYAVVYFGMSVSNSLFLHRSYRFLTLLRGTLVAAIYTKTTELGITALNDSAAVTLMSTDVEKVVLGLRGLHDLWGNTTQLILATWLLGDRLGWACIAPIIVVLLSGSILFSFASLSNKFQLAWTEKVQKRVGATSNMLGHMKGIKMAGLTHRITGLIQSLRVDELKTAEKLWALQALTAGLGFSPLALSPVVTFAFYAIVAMKDNTTLDAPRMFTSLALLILLTQPLVVLFSDIIEFRSTFGSIKRIQTFLTADTRTNYRSQSLGRPSIEPSSASLSVARSEQSRTQLDDIELVPLRPTRSLNNRNLHPSDVVRISNASFGWTTATAPVLREINLSLPRSQLTLLIGPVASGKSTLLKGILGEVPVSTGSTYVSEQSISYCDQTPWLTNASVKHNIIGFSPFDQNHYNSVVYSCDLEQDIATFPKRHDTIVGSKGISLSTGQKQRIAVARAVYAKKDFVVFDDVFSGLDVNTQKNVFNRLLGPSGLLRKWESTVLVATHAVNLLAHSDHVIALSAEGTIAEQGTFAELNGKDGYVKRFCVEHANKSTPVDHDEKSAGPPRNPNISELQRDTTADDQLQDDNDKSRQLGDWAVYAYYFRTIGRNAGALFLTLSCLWAFFATFPVVWLKWYADANARAPNKYTGYYLGVYAALQLSYLGLLSILTLYSFKVMAKRAGLAMHEATLRTVMSAPMSLFSKIDIGSIITRFSQDLQLLDTQLCLSMVVVTGGFLSSIGQIGLIASAAYYISAGLPLLFLVYFLIQRYYLRTSRQMRFLDLEQKAPVYTQFIESLVGLATIRAFGWQAPLISRNHELVDRSQKPFYLMFMIQTWLTLVLDLITTVLAVVVVAVSVRTRETASVGFTGVSLTQIIGFTANFRGAILFWTQMETSIGAVARVKRFEEETEKEHGTRDYVEPPPQWPNRGNVAIDGLTVSYGPEGSRKALDNISLSVSPGQKLAIVGRTGSGKSTLILSFFRMVEISSGTITIDGIDITTIPHHHVRSRLNAVGEDAYFLDGSIRLNLDPYDNATDEQMETVLRNVKLWDTVQSKGGLDADFTEEMLSHGQKQVFCIARALLRPGNVVVMDEVTSAMDRETDALVQKLIRNEFREKTVITIAHRVDTVMDYDNVAVLAEGKVLEYGKPGELMEREGSVFADMVRRGT</sequence>